<keyword evidence="2" id="KW-1185">Reference proteome</keyword>
<name>A0ABP0PQB9_9DINO</name>
<protein>
    <submittedName>
        <fullName evidence="1">Uncharacterized protein</fullName>
    </submittedName>
</protein>
<accession>A0ABP0PQB9</accession>
<evidence type="ECO:0000313" key="1">
    <source>
        <dbReference type="EMBL" id="CAK9077633.1"/>
    </source>
</evidence>
<comment type="caution">
    <text evidence="1">The sequence shown here is derived from an EMBL/GenBank/DDBJ whole genome shotgun (WGS) entry which is preliminary data.</text>
</comment>
<sequence length="165" mass="18053">MPSLGHRLEQIAGRVAGSKTAEKTGKAPGTERLEPVLHGTEREWHSTTSYRLFQAPEDVVEEPKKGKLAALGKHFAWGSVTFVTGEVYFRCEAPGYEPEYGNEYDYGYGGGYEGYGGGYGYDDYGYGGAEDYGGGEYLEEESPLISTAPAAPSHKALQEPRLWCH</sequence>
<organism evidence="1 2">
    <name type="scientific">Durusdinium trenchii</name>
    <dbReference type="NCBI Taxonomy" id="1381693"/>
    <lineage>
        <taxon>Eukaryota</taxon>
        <taxon>Sar</taxon>
        <taxon>Alveolata</taxon>
        <taxon>Dinophyceae</taxon>
        <taxon>Suessiales</taxon>
        <taxon>Symbiodiniaceae</taxon>
        <taxon>Durusdinium</taxon>
    </lineage>
</organism>
<dbReference type="EMBL" id="CAXAMN010023439">
    <property type="protein sequence ID" value="CAK9077633.1"/>
    <property type="molecule type" value="Genomic_DNA"/>
</dbReference>
<dbReference type="Proteomes" id="UP001642484">
    <property type="component" value="Unassembled WGS sequence"/>
</dbReference>
<evidence type="ECO:0000313" key="2">
    <source>
        <dbReference type="Proteomes" id="UP001642484"/>
    </source>
</evidence>
<gene>
    <name evidence="1" type="ORF">CCMP2556_LOCUS38261</name>
</gene>
<proteinExistence type="predicted"/>
<reference evidence="1 2" key="1">
    <citation type="submission" date="2024-02" db="EMBL/GenBank/DDBJ databases">
        <authorList>
            <person name="Chen Y."/>
            <person name="Shah S."/>
            <person name="Dougan E. K."/>
            <person name="Thang M."/>
            <person name="Chan C."/>
        </authorList>
    </citation>
    <scope>NUCLEOTIDE SEQUENCE [LARGE SCALE GENOMIC DNA]</scope>
</reference>